<dbReference type="InterPro" id="IPR050194">
    <property type="entry name" value="Glycosyltransferase_grp1"/>
</dbReference>
<proteinExistence type="predicted"/>
<dbReference type="SUPFAM" id="SSF53756">
    <property type="entry name" value="UDP-Glycosyltransferase/glycogen phosphorylase"/>
    <property type="match status" value="1"/>
</dbReference>
<dbReference type="InterPro" id="IPR028098">
    <property type="entry name" value="Glyco_trans_4-like_N"/>
</dbReference>
<evidence type="ECO:0000259" key="2">
    <source>
        <dbReference type="Pfam" id="PF00534"/>
    </source>
</evidence>
<name>A0A942TLZ8_9BACI</name>
<evidence type="ECO:0000313" key="5">
    <source>
        <dbReference type="Proteomes" id="UP000682713"/>
    </source>
</evidence>
<dbReference type="Pfam" id="PF00534">
    <property type="entry name" value="Glycos_transf_1"/>
    <property type="match status" value="1"/>
</dbReference>
<dbReference type="RefSeq" id="WP_213111198.1">
    <property type="nucleotide sequence ID" value="NZ_JAGYPJ010000001.1"/>
</dbReference>
<dbReference type="Pfam" id="PF13439">
    <property type="entry name" value="Glyco_transf_4"/>
    <property type="match status" value="1"/>
</dbReference>
<dbReference type="Gene3D" id="3.40.50.2000">
    <property type="entry name" value="Glycogen Phosphorylase B"/>
    <property type="match status" value="2"/>
</dbReference>
<reference evidence="4 5" key="1">
    <citation type="submission" date="2021-05" db="EMBL/GenBank/DDBJ databases">
        <title>Novel Bacillus species.</title>
        <authorList>
            <person name="Liu G."/>
        </authorList>
    </citation>
    <scope>NUCLEOTIDE SEQUENCE [LARGE SCALE GENOMIC DNA]</scope>
    <source>
        <strain evidence="4 5">FJAT-49732</strain>
    </source>
</reference>
<evidence type="ECO:0000259" key="3">
    <source>
        <dbReference type="Pfam" id="PF13439"/>
    </source>
</evidence>
<keyword evidence="5" id="KW-1185">Reference proteome</keyword>
<dbReference type="EMBL" id="JAGYPJ010000001">
    <property type="protein sequence ID" value="MBS4200640.1"/>
    <property type="molecule type" value="Genomic_DNA"/>
</dbReference>
<keyword evidence="1" id="KW-1133">Transmembrane helix</keyword>
<dbReference type="GO" id="GO:0016758">
    <property type="term" value="F:hexosyltransferase activity"/>
    <property type="evidence" value="ECO:0007669"/>
    <property type="project" value="TreeGrafter"/>
</dbReference>
<comment type="caution">
    <text evidence="4">The sequence shown here is derived from an EMBL/GenBank/DDBJ whole genome shotgun (WGS) entry which is preliminary data.</text>
</comment>
<organism evidence="4 5">
    <name type="scientific">Lederbergia citrisecunda</name>
    <dbReference type="NCBI Taxonomy" id="2833583"/>
    <lineage>
        <taxon>Bacteria</taxon>
        <taxon>Bacillati</taxon>
        <taxon>Bacillota</taxon>
        <taxon>Bacilli</taxon>
        <taxon>Bacillales</taxon>
        <taxon>Bacillaceae</taxon>
        <taxon>Lederbergia</taxon>
    </lineage>
</organism>
<dbReference type="CDD" id="cd03794">
    <property type="entry name" value="GT4_WbuB-like"/>
    <property type="match status" value="1"/>
</dbReference>
<dbReference type="PANTHER" id="PTHR45947">
    <property type="entry name" value="SULFOQUINOVOSYL TRANSFERASE SQD2"/>
    <property type="match status" value="1"/>
</dbReference>
<dbReference type="InterPro" id="IPR001296">
    <property type="entry name" value="Glyco_trans_1"/>
</dbReference>
<feature type="transmembrane region" description="Helical" evidence="1">
    <location>
        <begin position="109"/>
        <end position="128"/>
    </location>
</feature>
<feature type="domain" description="Glycosyltransferase subfamily 4-like N-terminal" evidence="3">
    <location>
        <begin position="20"/>
        <end position="204"/>
    </location>
</feature>
<evidence type="ECO:0000256" key="1">
    <source>
        <dbReference type="SAM" id="Phobius"/>
    </source>
</evidence>
<keyword evidence="1" id="KW-0812">Transmembrane</keyword>
<evidence type="ECO:0000313" key="4">
    <source>
        <dbReference type="EMBL" id="MBS4200640.1"/>
    </source>
</evidence>
<dbReference type="AlphaFoldDB" id="A0A942TLZ8"/>
<dbReference type="PANTHER" id="PTHR45947:SF3">
    <property type="entry name" value="SULFOQUINOVOSYL TRANSFERASE SQD2"/>
    <property type="match status" value="1"/>
</dbReference>
<sequence>MNKRILIISQHFYPEIGSAGNRIKNIYQLLTHKGYDVSVMTTDPSYPNKKIYEDNMFWDDITIENDSPKITRIHVSNRKYSRSLINRLFFFIEVAIKLIFKIVKDKHKYDFIYVTSPPIFIGIVGLIAKKKMNTKLILEIRDLWPESLRGVGVFNNRMILKFFGWVEKVMYKNADYIIVNSSGFIDFISEKAHLPPGKIHYIPNSAREYEIKSTSVSNEEYRVIYTGNIGLAQDVEFLKDLARKLDQNNFNLTVIGYGIKRKELKEFIQTEKLENVTLKSPLTRKDCLEVIRQHHVGIVSLNDKQVFDTVLPGKVIDYMTCKIPIVASVSGYSKTLIEENHVGFVSENREVDEIYKYIKYIFENPKERITMSRNCESCIRDNFLWEKNINSLEAILNETD</sequence>
<accession>A0A942TLZ8</accession>
<protein>
    <submittedName>
        <fullName evidence="4">Glycosyltransferase family 4 protein</fullName>
    </submittedName>
</protein>
<gene>
    <name evidence="4" type="ORF">KHA93_13460</name>
</gene>
<keyword evidence="1" id="KW-0472">Membrane</keyword>
<dbReference type="Proteomes" id="UP000682713">
    <property type="component" value="Unassembled WGS sequence"/>
</dbReference>
<feature type="domain" description="Glycosyl transferase family 1" evidence="2">
    <location>
        <begin position="211"/>
        <end position="374"/>
    </location>
</feature>